<feature type="transmembrane region" description="Helical" evidence="9">
    <location>
        <begin position="66"/>
        <end position="83"/>
    </location>
</feature>
<evidence type="ECO:0000256" key="2">
    <source>
        <dbReference type="ARBA" id="ARBA00022448"/>
    </source>
</evidence>
<evidence type="ECO:0000256" key="9">
    <source>
        <dbReference type="RuleBase" id="RU369079"/>
    </source>
</evidence>
<dbReference type="Proteomes" id="UP000559809">
    <property type="component" value="Unassembled WGS sequence"/>
</dbReference>
<dbReference type="Pfam" id="PF04290">
    <property type="entry name" value="DctQ"/>
    <property type="match status" value="1"/>
</dbReference>
<dbReference type="InterPro" id="IPR007387">
    <property type="entry name" value="TRAP_DctQ"/>
</dbReference>
<evidence type="ECO:0000256" key="5">
    <source>
        <dbReference type="ARBA" id="ARBA00022692"/>
    </source>
</evidence>
<evidence type="ECO:0000256" key="3">
    <source>
        <dbReference type="ARBA" id="ARBA00022475"/>
    </source>
</evidence>
<evidence type="ECO:0000259" key="10">
    <source>
        <dbReference type="Pfam" id="PF04290"/>
    </source>
</evidence>
<gene>
    <name evidence="11" type="ORF">H0A72_00525</name>
</gene>
<keyword evidence="12" id="KW-1185">Reference proteome</keyword>
<reference evidence="11 12" key="1">
    <citation type="submission" date="2020-07" db="EMBL/GenBank/DDBJ databases">
        <title>Taxonomic revisions and descriptions of new bacterial species based on genomic comparisons in the high-G+C-content subgroup of the family Alcaligenaceae.</title>
        <authorList>
            <person name="Szabo A."/>
            <person name="Felfoldi T."/>
        </authorList>
    </citation>
    <scope>NUCLEOTIDE SEQUENCE [LARGE SCALE GENOMIC DNA]</scope>
    <source>
        <strain evidence="11 12">LMG 24012</strain>
    </source>
</reference>
<proteinExistence type="inferred from homology"/>
<evidence type="ECO:0000313" key="11">
    <source>
        <dbReference type="EMBL" id="NYT47786.1"/>
    </source>
</evidence>
<keyword evidence="3" id="KW-1003">Cell membrane</keyword>
<comment type="subunit">
    <text evidence="9">The complex comprises the extracytoplasmic solute receptor protein and the two transmembrane proteins.</text>
</comment>
<comment type="caution">
    <text evidence="11">The sequence shown here is derived from an EMBL/GenBank/DDBJ whole genome shotgun (WGS) entry which is preliminary data.</text>
</comment>
<keyword evidence="2 9" id="KW-0813">Transport</keyword>
<dbReference type="EMBL" id="JACCEM010000001">
    <property type="protein sequence ID" value="NYT47786.1"/>
    <property type="molecule type" value="Genomic_DNA"/>
</dbReference>
<dbReference type="PANTHER" id="PTHR35011">
    <property type="entry name" value="2,3-DIKETO-L-GULONATE TRAP TRANSPORTER SMALL PERMEASE PROTEIN YIAM"/>
    <property type="match status" value="1"/>
</dbReference>
<feature type="transmembrane region" description="Helical" evidence="9">
    <location>
        <begin position="21"/>
        <end position="41"/>
    </location>
</feature>
<evidence type="ECO:0000256" key="8">
    <source>
        <dbReference type="ARBA" id="ARBA00038436"/>
    </source>
</evidence>
<keyword evidence="4 9" id="KW-0997">Cell inner membrane</keyword>
<dbReference type="InterPro" id="IPR055348">
    <property type="entry name" value="DctQ"/>
</dbReference>
<comment type="subcellular location">
    <subcellularLocation>
        <location evidence="1 9">Cell inner membrane</location>
        <topology evidence="1 9">Multi-pass membrane protein</topology>
    </subcellularLocation>
</comment>
<keyword evidence="5 9" id="KW-0812">Transmembrane</keyword>
<keyword evidence="6 9" id="KW-1133">Transmembrane helix</keyword>
<evidence type="ECO:0000256" key="1">
    <source>
        <dbReference type="ARBA" id="ARBA00004429"/>
    </source>
</evidence>
<name>A0A853G039_9BURK</name>
<protein>
    <recommendedName>
        <fullName evidence="9">TRAP transporter small permease protein</fullName>
    </recommendedName>
</protein>
<comment type="similarity">
    <text evidence="8 9">Belongs to the TRAP transporter small permease family.</text>
</comment>
<evidence type="ECO:0000313" key="12">
    <source>
        <dbReference type="Proteomes" id="UP000559809"/>
    </source>
</evidence>
<evidence type="ECO:0000256" key="4">
    <source>
        <dbReference type="ARBA" id="ARBA00022519"/>
    </source>
</evidence>
<feature type="transmembrane region" description="Helical" evidence="9">
    <location>
        <begin position="149"/>
        <end position="171"/>
    </location>
</feature>
<dbReference type="RefSeq" id="WP_180152839.1">
    <property type="nucleotide sequence ID" value="NZ_JACCEM010000001.1"/>
</dbReference>
<accession>A0A853G039</accession>
<evidence type="ECO:0000256" key="6">
    <source>
        <dbReference type="ARBA" id="ARBA00022989"/>
    </source>
</evidence>
<organism evidence="11 12">
    <name type="scientific">Parapusillimonas granuli</name>
    <dbReference type="NCBI Taxonomy" id="380911"/>
    <lineage>
        <taxon>Bacteria</taxon>
        <taxon>Pseudomonadati</taxon>
        <taxon>Pseudomonadota</taxon>
        <taxon>Betaproteobacteria</taxon>
        <taxon>Burkholderiales</taxon>
        <taxon>Alcaligenaceae</taxon>
        <taxon>Parapusillimonas</taxon>
    </lineage>
</organism>
<keyword evidence="7 9" id="KW-0472">Membrane</keyword>
<evidence type="ECO:0000256" key="7">
    <source>
        <dbReference type="ARBA" id="ARBA00023136"/>
    </source>
</evidence>
<comment type="function">
    <text evidence="9">Part of the tripartite ATP-independent periplasmic (TRAP) transport system.</text>
</comment>
<dbReference type="AlphaFoldDB" id="A0A853G039"/>
<sequence>MVRYLKAVESGCARFGKAAAWTVPLLVLGTCLTILMVHLRMNVLVEWDARLPLFGEHLSLSNLTELQWHLFAVMTMLGGVYALHDDSHVCVDFLACRFSPRTRAIVTLLGDLFLLLPFTVIMTVYAWDYMMAAFHSGEGSSYGGLSDRWIIKAFLPLGFGLLVVFGVARVLRLGIQLATSTLPAEAPPKEQE</sequence>
<feature type="domain" description="Tripartite ATP-independent periplasmic transporters DctQ component" evidence="10">
    <location>
        <begin position="63"/>
        <end position="173"/>
    </location>
</feature>
<dbReference type="GO" id="GO:0005886">
    <property type="term" value="C:plasma membrane"/>
    <property type="evidence" value="ECO:0007669"/>
    <property type="project" value="UniProtKB-SubCell"/>
</dbReference>
<dbReference type="PANTHER" id="PTHR35011:SF4">
    <property type="entry name" value="SLL1102 PROTEIN"/>
    <property type="match status" value="1"/>
</dbReference>
<feature type="transmembrane region" description="Helical" evidence="9">
    <location>
        <begin position="104"/>
        <end position="127"/>
    </location>
</feature>
<dbReference type="GO" id="GO:0022857">
    <property type="term" value="F:transmembrane transporter activity"/>
    <property type="evidence" value="ECO:0007669"/>
    <property type="project" value="UniProtKB-UniRule"/>
</dbReference>